<gene>
    <name evidence="1" type="ORF">FB466_0986</name>
</gene>
<dbReference type="OrthoDB" id="3268062at2"/>
<evidence type="ECO:0000313" key="1">
    <source>
        <dbReference type="EMBL" id="TQM66156.1"/>
    </source>
</evidence>
<comment type="caution">
    <text evidence="1">The sequence shown here is derived from an EMBL/GenBank/DDBJ whole genome shotgun (WGS) entry which is preliminary data.</text>
</comment>
<keyword evidence="2" id="KW-1185">Reference proteome</keyword>
<dbReference type="InterPro" id="IPR010310">
    <property type="entry name" value="T7SS_ESAT-6-like"/>
</dbReference>
<protein>
    <submittedName>
        <fullName evidence="1">WXG100 family type VII secretion target</fullName>
    </submittedName>
</protein>
<dbReference type="SUPFAM" id="SSF140453">
    <property type="entry name" value="EsxAB dimer-like"/>
    <property type="match status" value="1"/>
</dbReference>
<proteinExistence type="predicted"/>
<name>A0A543I6B7_9MICO</name>
<dbReference type="RefSeq" id="WP_141916261.1">
    <property type="nucleotide sequence ID" value="NZ_BAAAYS010000027.1"/>
</dbReference>
<dbReference type="Gene3D" id="1.10.287.1060">
    <property type="entry name" value="ESAT-6-like"/>
    <property type="match status" value="1"/>
</dbReference>
<reference evidence="1 2" key="1">
    <citation type="submission" date="2019-06" db="EMBL/GenBank/DDBJ databases">
        <title>Sequencing the genomes of 1000 actinobacteria strains.</title>
        <authorList>
            <person name="Klenk H.-P."/>
        </authorList>
    </citation>
    <scope>NUCLEOTIDE SEQUENCE [LARGE SCALE GENOMIC DNA]</scope>
    <source>
        <strain evidence="1 2">DSM 18031</strain>
    </source>
</reference>
<dbReference type="Proteomes" id="UP000318331">
    <property type="component" value="Unassembled WGS sequence"/>
</dbReference>
<dbReference type="Pfam" id="PF06013">
    <property type="entry name" value="WXG100"/>
    <property type="match status" value="1"/>
</dbReference>
<dbReference type="EMBL" id="VFPN01000001">
    <property type="protein sequence ID" value="TQM66156.1"/>
    <property type="molecule type" value="Genomic_DNA"/>
</dbReference>
<evidence type="ECO:0000313" key="2">
    <source>
        <dbReference type="Proteomes" id="UP000318331"/>
    </source>
</evidence>
<dbReference type="AlphaFoldDB" id="A0A543I6B7"/>
<sequence length="98" mass="10378">MPNLNVSYQELDSAATRLTTGRDDIVARLTALQQEIGALVSSGFVTDRASGAYRAAYDTFTSGARTTVEGLDGLAQFLRGTASSLEELDAQLAARLAH</sequence>
<accession>A0A543I6B7</accession>
<dbReference type="InterPro" id="IPR036689">
    <property type="entry name" value="ESAT-6-like_sf"/>
</dbReference>
<organism evidence="1 2">
    <name type="scientific">Klugiella xanthotipulae</name>
    <dbReference type="NCBI Taxonomy" id="244735"/>
    <lineage>
        <taxon>Bacteria</taxon>
        <taxon>Bacillati</taxon>
        <taxon>Actinomycetota</taxon>
        <taxon>Actinomycetes</taxon>
        <taxon>Micrococcales</taxon>
        <taxon>Microbacteriaceae</taxon>
        <taxon>Klugiella</taxon>
    </lineage>
</organism>